<evidence type="ECO:0000313" key="2">
    <source>
        <dbReference type="EMBL" id="MTI26692.1"/>
    </source>
</evidence>
<gene>
    <name evidence="2" type="ORF">E1163_17185</name>
</gene>
<feature type="domain" description="Methyltransferase type 11" evidence="1">
    <location>
        <begin position="49"/>
        <end position="144"/>
    </location>
</feature>
<protein>
    <submittedName>
        <fullName evidence="2">SAM-dependent methyltransferase</fullName>
    </submittedName>
</protein>
<sequence length="267" mass="30774">MDTPSLKQPKYFMDDPREAGRLDAKVNTDEFIEEFILPYLKTDTKAKIVDIGCGAGAIASAIAKKFSHASVKGVDLSEERLANARKKCERLNNAEFMQGSIYELPLEDNSADFLYTRFLLEYLKEPVEGIKEMYRVCKKNGLVMLQDLDGQLLFHYPETIENLDKVLNGLSKTGFDPMIGRKLLHYGLLAGFELEHIDIRPYHFIVGKIDEKNDYLWDLKMEIALPKFEEILGTRQLAQKFKDDFMAFLRDPQTMMYSNLCTIYLKK</sequence>
<dbReference type="GO" id="GO:0008168">
    <property type="term" value="F:methyltransferase activity"/>
    <property type="evidence" value="ECO:0007669"/>
    <property type="project" value="UniProtKB-KW"/>
</dbReference>
<evidence type="ECO:0000259" key="1">
    <source>
        <dbReference type="Pfam" id="PF08241"/>
    </source>
</evidence>
<dbReference type="RefSeq" id="WP_155173703.1">
    <property type="nucleotide sequence ID" value="NZ_BAAAFL010000029.1"/>
</dbReference>
<dbReference type="InterPro" id="IPR029063">
    <property type="entry name" value="SAM-dependent_MTases_sf"/>
</dbReference>
<dbReference type="SUPFAM" id="SSF53335">
    <property type="entry name" value="S-adenosyl-L-methionine-dependent methyltransferases"/>
    <property type="match status" value="1"/>
</dbReference>
<dbReference type="Pfam" id="PF08241">
    <property type="entry name" value="Methyltransf_11"/>
    <property type="match status" value="1"/>
</dbReference>
<comment type="caution">
    <text evidence="2">The sequence shown here is derived from an EMBL/GenBank/DDBJ whole genome shotgun (WGS) entry which is preliminary data.</text>
</comment>
<reference evidence="2 3" key="1">
    <citation type="submission" date="2019-02" db="EMBL/GenBank/DDBJ databases">
        <authorList>
            <person name="Goldberg S.R."/>
            <person name="Haltli B.A."/>
            <person name="Correa H."/>
            <person name="Russell K.G."/>
        </authorList>
    </citation>
    <scope>NUCLEOTIDE SEQUENCE [LARGE SCALE GENOMIC DNA]</scope>
    <source>
        <strain evidence="2 3">JCM 16186</strain>
    </source>
</reference>
<evidence type="ECO:0000313" key="3">
    <source>
        <dbReference type="Proteomes" id="UP000798808"/>
    </source>
</evidence>
<dbReference type="Proteomes" id="UP000798808">
    <property type="component" value="Unassembled WGS sequence"/>
</dbReference>
<keyword evidence="2" id="KW-0808">Transferase</keyword>
<keyword evidence="3" id="KW-1185">Reference proteome</keyword>
<dbReference type="InterPro" id="IPR013216">
    <property type="entry name" value="Methyltransf_11"/>
</dbReference>
<dbReference type="CDD" id="cd02440">
    <property type="entry name" value="AdoMet_MTases"/>
    <property type="match status" value="1"/>
</dbReference>
<proteinExistence type="predicted"/>
<name>A0ABW9RR74_9BACT</name>
<dbReference type="Gene3D" id="3.40.50.150">
    <property type="entry name" value="Vaccinia Virus protein VP39"/>
    <property type="match status" value="1"/>
</dbReference>
<dbReference type="PANTHER" id="PTHR43861">
    <property type="entry name" value="TRANS-ACONITATE 2-METHYLTRANSFERASE-RELATED"/>
    <property type="match status" value="1"/>
</dbReference>
<dbReference type="EMBL" id="SMLW01000594">
    <property type="protein sequence ID" value="MTI26692.1"/>
    <property type="molecule type" value="Genomic_DNA"/>
</dbReference>
<dbReference type="GO" id="GO:0032259">
    <property type="term" value="P:methylation"/>
    <property type="evidence" value="ECO:0007669"/>
    <property type="project" value="UniProtKB-KW"/>
</dbReference>
<keyword evidence="2" id="KW-0489">Methyltransferase</keyword>
<accession>A0ABW9RR74</accession>
<organism evidence="2 3">
    <name type="scientific">Fulvivirga kasyanovii</name>
    <dbReference type="NCBI Taxonomy" id="396812"/>
    <lineage>
        <taxon>Bacteria</taxon>
        <taxon>Pseudomonadati</taxon>
        <taxon>Bacteroidota</taxon>
        <taxon>Cytophagia</taxon>
        <taxon>Cytophagales</taxon>
        <taxon>Fulvivirgaceae</taxon>
        <taxon>Fulvivirga</taxon>
    </lineage>
</organism>